<dbReference type="FunFam" id="3.40.50.2300:FF:000001">
    <property type="entry name" value="DNA-binding response regulator PhoB"/>
    <property type="match status" value="1"/>
</dbReference>
<dbReference type="GO" id="GO:0005829">
    <property type="term" value="C:cytosol"/>
    <property type="evidence" value="ECO:0007669"/>
    <property type="project" value="TreeGrafter"/>
</dbReference>
<dbReference type="GO" id="GO:0006355">
    <property type="term" value="P:regulation of DNA-templated transcription"/>
    <property type="evidence" value="ECO:0007669"/>
    <property type="project" value="InterPro"/>
</dbReference>
<dbReference type="Gene3D" id="1.10.10.10">
    <property type="entry name" value="Winged helix-like DNA-binding domain superfamily/Winged helix DNA-binding domain"/>
    <property type="match status" value="1"/>
</dbReference>
<dbReference type="FunFam" id="1.10.10.10:FF:000005">
    <property type="entry name" value="Two-component system response regulator"/>
    <property type="match status" value="1"/>
</dbReference>
<name>A0A848L387_9ACTN</name>
<organism evidence="10 11">
    <name type="scientific">Gordonia asplenii</name>
    <dbReference type="NCBI Taxonomy" id="2725283"/>
    <lineage>
        <taxon>Bacteria</taxon>
        <taxon>Bacillati</taxon>
        <taxon>Actinomycetota</taxon>
        <taxon>Actinomycetes</taxon>
        <taxon>Mycobacteriales</taxon>
        <taxon>Gordoniaceae</taxon>
        <taxon>Gordonia</taxon>
    </lineage>
</organism>
<evidence type="ECO:0000313" key="11">
    <source>
        <dbReference type="Proteomes" id="UP000550729"/>
    </source>
</evidence>
<evidence type="ECO:0000256" key="5">
    <source>
        <dbReference type="ARBA" id="ARBA00023163"/>
    </source>
</evidence>
<dbReference type="Pfam" id="PF00072">
    <property type="entry name" value="Response_reg"/>
    <property type="match status" value="1"/>
</dbReference>
<evidence type="ECO:0000256" key="7">
    <source>
        <dbReference type="PROSITE-ProRule" id="PRU01091"/>
    </source>
</evidence>
<dbReference type="InterPro" id="IPR039420">
    <property type="entry name" value="WalR-like"/>
</dbReference>
<dbReference type="InterPro" id="IPR001867">
    <property type="entry name" value="OmpR/PhoB-type_DNA-bd"/>
</dbReference>
<proteinExistence type="predicted"/>
<dbReference type="PANTHER" id="PTHR48111">
    <property type="entry name" value="REGULATOR OF RPOS"/>
    <property type="match status" value="1"/>
</dbReference>
<accession>A0A848L387</accession>
<protein>
    <submittedName>
        <fullName evidence="10">Response regulator transcription factor</fullName>
    </submittedName>
</protein>
<sequence length="229" mass="26123">MRKRTGVRVLVVDDDPGVAETIRRVLSSDGWNVVTEFDGVEGLRRATDEDFDVVVLDIMLPGLNGYQVVRELRRRKVWVPVVMLSAKDGEYDQAEALDFGADDYVLKPFSAVVLKAHLRAVMRRGRRERPAVMSAGNLTVDPAERRVARGDEVISLTPREYSILEFLMRNKGELIPKHVILQSIWDENYEGDENIVEVYIRYLRKRIDAPFGMSSIETVRGGGYRLRDD</sequence>
<dbReference type="PROSITE" id="PS50110">
    <property type="entry name" value="RESPONSE_REGULATORY"/>
    <property type="match status" value="1"/>
</dbReference>
<dbReference type="InterPro" id="IPR036388">
    <property type="entry name" value="WH-like_DNA-bd_sf"/>
</dbReference>
<dbReference type="GO" id="GO:0000976">
    <property type="term" value="F:transcription cis-regulatory region binding"/>
    <property type="evidence" value="ECO:0007669"/>
    <property type="project" value="TreeGrafter"/>
</dbReference>
<keyword evidence="4 7" id="KW-0238">DNA-binding</keyword>
<keyword evidence="11" id="KW-1185">Reference proteome</keyword>
<evidence type="ECO:0000259" key="8">
    <source>
        <dbReference type="PROSITE" id="PS50110"/>
    </source>
</evidence>
<keyword evidence="3" id="KW-0805">Transcription regulation</keyword>
<evidence type="ECO:0000256" key="1">
    <source>
        <dbReference type="ARBA" id="ARBA00022553"/>
    </source>
</evidence>
<feature type="DNA-binding region" description="OmpR/PhoB-type" evidence="7">
    <location>
        <begin position="130"/>
        <end position="228"/>
    </location>
</feature>
<dbReference type="InterPro" id="IPR001789">
    <property type="entry name" value="Sig_transdc_resp-reg_receiver"/>
</dbReference>
<dbReference type="GO" id="GO:0032993">
    <property type="term" value="C:protein-DNA complex"/>
    <property type="evidence" value="ECO:0007669"/>
    <property type="project" value="TreeGrafter"/>
</dbReference>
<feature type="domain" description="Response regulatory" evidence="8">
    <location>
        <begin position="8"/>
        <end position="122"/>
    </location>
</feature>
<dbReference type="CDD" id="cd17574">
    <property type="entry name" value="REC_OmpR"/>
    <property type="match status" value="1"/>
</dbReference>
<dbReference type="GO" id="GO:0000156">
    <property type="term" value="F:phosphorelay response regulator activity"/>
    <property type="evidence" value="ECO:0007669"/>
    <property type="project" value="TreeGrafter"/>
</dbReference>
<dbReference type="InterPro" id="IPR011006">
    <property type="entry name" value="CheY-like_superfamily"/>
</dbReference>
<keyword evidence="5" id="KW-0804">Transcription</keyword>
<dbReference type="SMART" id="SM00448">
    <property type="entry name" value="REC"/>
    <property type="match status" value="1"/>
</dbReference>
<evidence type="ECO:0000256" key="3">
    <source>
        <dbReference type="ARBA" id="ARBA00023015"/>
    </source>
</evidence>
<keyword evidence="1 6" id="KW-0597">Phosphoprotein</keyword>
<dbReference type="PANTHER" id="PTHR48111:SF28">
    <property type="entry name" value="TRANSCRIPTIONAL REGULATORY PROTEIN TCRX-RELATED"/>
    <property type="match status" value="1"/>
</dbReference>
<evidence type="ECO:0000256" key="2">
    <source>
        <dbReference type="ARBA" id="ARBA00023012"/>
    </source>
</evidence>
<keyword evidence="2" id="KW-0902">Two-component regulatory system</keyword>
<dbReference type="Gene3D" id="3.40.50.2300">
    <property type="match status" value="1"/>
</dbReference>
<reference evidence="10 11" key="1">
    <citation type="submission" date="2020-04" db="EMBL/GenBank/DDBJ databases">
        <title>Gordonia sp. nov. TBRC 11910.</title>
        <authorList>
            <person name="Suriyachadkun C."/>
        </authorList>
    </citation>
    <scope>NUCLEOTIDE SEQUENCE [LARGE SCALE GENOMIC DNA]</scope>
    <source>
        <strain evidence="10 11">TBRC 11910</strain>
    </source>
</reference>
<dbReference type="SUPFAM" id="SSF52172">
    <property type="entry name" value="CheY-like"/>
    <property type="match status" value="1"/>
</dbReference>
<feature type="domain" description="OmpR/PhoB-type" evidence="9">
    <location>
        <begin position="130"/>
        <end position="228"/>
    </location>
</feature>
<dbReference type="AlphaFoldDB" id="A0A848L387"/>
<dbReference type="EMBL" id="JABBNB010000057">
    <property type="protein sequence ID" value="NMO05226.1"/>
    <property type="molecule type" value="Genomic_DNA"/>
</dbReference>
<dbReference type="Proteomes" id="UP000550729">
    <property type="component" value="Unassembled WGS sequence"/>
</dbReference>
<dbReference type="Pfam" id="PF00486">
    <property type="entry name" value="Trans_reg_C"/>
    <property type="match status" value="1"/>
</dbReference>
<evidence type="ECO:0000313" key="10">
    <source>
        <dbReference type="EMBL" id="NMO05226.1"/>
    </source>
</evidence>
<gene>
    <name evidence="10" type="ORF">HH308_28810</name>
</gene>
<comment type="caution">
    <text evidence="10">The sequence shown here is derived from an EMBL/GenBank/DDBJ whole genome shotgun (WGS) entry which is preliminary data.</text>
</comment>
<feature type="modified residue" description="4-aspartylphosphate" evidence="6">
    <location>
        <position position="57"/>
    </location>
</feature>
<dbReference type="SMART" id="SM00862">
    <property type="entry name" value="Trans_reg_C"/>
    <property type="match status" value="1"/>
</dbReference>
<evidence type="ECO:0000256" key="6">
    <source>
        <dbReference type="PROSITE-ProRule" id="PRU00169"/>
    </source>
</evidence>
<evidence type="ECO:0000259" key="9">
    <source>
        <dbReference type="PROSITE" id="PS51755"/>
    </source>
</evidence>
<dbReference type="PROSITE" id="PS51755">
    <property type="entry name" value="OMPR_PHOB"/>
    <property type="match status" value="1"/>
</dbReference>
<evidence type="ECO:0000256" key="4">
    <source>
        <dbReference type="ARBA" id="ARBA00023125"/>
    </source>
</evidence>
<dbReference type="CDD" id="cd00383">
    <property type="entry name" value="trans_reg_C"/>
    <property type="match status" value="1"/>
</dbReference>